<dbReference type="OrthoDB" id="2016903at2759"/>
<dbReference type="InterPro" id="IPR028995">
    <property type="entry name" value="Glyco_hydro_57/38_cen_sf"/>
</dbReference>
<dbReference type="Proteomes" id="UP000094527">
    <property type="component" value="Unassembled WGS sequence"/>
</dbReference>
<dbReference type="Gene3D" id="3.20.110.10">
    <property type="entry name" value="Glycoside hydrolase 38, N terminal domain"/>
    <property type="match status" value="1"/>
</dbReference>
<dbReference type="PANTHER" id="PTHR11607:SF3">
    <property type="entry name" value="LYSOSOMAL ALPHA-MANNOSIDASE"/>
    <property type="match status" value="1"/>
</dbReference>
<accession>A0A1D2N6K1</accession>
<dbReference type="STRING" id="48709.A0A1D2N6K1"/>
<dbReference type="GO" id="GO:0006013">
    <property type="term" value="P:mannose metabolic process"/>
    <property type="evidence" value="ECO:0007669"/>
    <property type="project" value="InterPro"/>
</dbReference>
<dbReference type="InterPro" id="IPR015341">
    <property type="entry name" value="Glyco_hydro_38_cen"/>
</dbReference>
<organism evidence="12 13">
    <name type="scientific">Orchesella cincta</name>
    <name type="common">Springtail</name>
    <name type="synonym">Podura cincta</name>
    <dbReference type="NCBI Taxonomy" id="48709"/>
    <lineage>
        <taxon>Eukaryota</taxon>
        <taxon>Metazoa</taxon>
        <taxon>Ecdysozoa</taxon>
        <taxon>Arthropoda</taxon>
        <taxon>Hexapoda</taxon>
        <taxon>Collembola</taxon>
        <taxon>Entomobryomorpha</taxon>
        <taxon>Entomobryoidea</taxon>
        <taxon>Orchesellidae</taxon>
        <taxon>Orchesellinae</taxon>
        <taxon>Orchesella</taxon>
    </lineage>
</organism>
<evidence type="ECO:0000259" key="11">
    <source>
        <dbReference type="SMART" id="SM00872"/>
    </source>
</evidence>
<dbReference type="FunFam" id="3.20.110.10:FF:000001">
    <property type="entry name" value="Alpha-mannosidase"/>
    <property type="match status" value="1"/>
</dbReference>
<keyword evidence="6 10" id="KW-0862">Zinc</keyword>
<dbReference type="InterPro" id="IPR013780">
    <property type="entry name" value="Glyco_hydro_b"/>
</dbReference>
<feature type="domain" description="Glycoside hydrolase family 38 central" evidence="11">
    <location>
        <begin position="338"/>
        <end position="416"/>
    </location>
</feature>
<dbReference type="EC" id="3.2.1.-" evidence="10"/>
<evidence type="ECO:0000256" key="4">
    <source>
        <dbReference type="ARBA" id="ARBA00022723"/>
    </source>
</evidence>
<proteinExistence type="inferred from homology"/>
<dbReference type="InterPro" id="IPR000602">
    <property type="entry name" value="Glyco_hydro_38_N"/>
</dbReference>
<dbReference type="InterPro" id="IPR027291">
    <property type="entry name" value="Glyco_hydro_38_N_sf"/>
</dbReference>
<comment type="caution">
    <text evidence="12">The sequence shown here is derived from an EMBL/GenBank/DDBJ whole genome shotgun (WGS) entry which is preliminary data.</text>
</comment>
<evidence type="ECO:0000256" key="5">
    <source>
        <dbReference type="ARBA" id="ARBA00022801"/>
    </source>
</evidence>
<comment type="similarity">
    <text evidence="2 10">Belongs to the glycosyl hydrolase 38 family.</text>
</comment>
<keyword evidence="4 10" id="KW-0479">Metal-binding</keyword>
<dbReference type="OMA" id="FIWRPSK"/>
<dbReference type="FunFam" id="1.20.1270.50:FF:000003">
    <property type="entry name" value="Alpha-mannosidase"/>
    <property type="match status" value="1"/>
</dbReference>
<protein>
    <recommendedName>
        <fullName evidence="3 10">Alpha-mannosidase</fullName>
        <ecNumber evidence="10">3.2.1.-</ecNumber>
    </recommendedName>
</protein>
<dbReference type="FunFam" id="2.70.98.30:FF:000003">
    <property type="entry name" value="Alpha-mannosidase"/>
    <property type="match status" value="1"/>
</dbReference>
<dbReference type="SMART" id="SM00872">
    <property type="entry name" value="Alpha-mann_mid"/>
    <property type="match status" value="1"/>
</dbReference>
<evidence type="ECO:0000256" key="9">
    <source>
        <dbReference type="ARBA" id="ARBA00023295"/>
    </source>
</evidence>
<dbReference type="Pfam" id="PF01074">
    <property type="entry name" value="Glyco_hydro_38N"/>
    <property type="match status" value="1"/>
</dbReference>
<dbReference type="InterPro" id="IPR041147">
    <property type="entry name" value="GH38_C"/>
</dbReference>
<dbReference type="Pfam" id="PF09261">
    <property type="entry name" value="Alpha-mann_mid"/>
    <property type="match status" value="1"/>
</dbReference>
<evidence type="ECO:0000256" key="6">
    <source>
        <dbReference type="ARBA" id="ARBA00022833"/>
    </source>
</evidence>
<evidence type="ECO:0000256" key="8">
    <source>
        <dbReference type="ARBA" id="ARBA00023180"/>
    </source>
</evidence>
<dbReference type="Pfam" id="PF07748">
    <property type="entry name" value="Glyco_hydro_38C"/>
    <property type="match status" value="1"/>
</dbReference>
<sequence length="1013" mass="114550">MKSCPKTKAGYINVHLVPHSHDDVGWLKTVDQYYYGDNNKIQLGAVQYTLDSVVEELKKSPDRRFIYVESAFFWRWWTNQDAEMQEIVTRLVNNGQLEFILGGWVMIMNDEACSHYNSIIDQMTLGLRFLNETFGECARPKVAWQIDPFGHSREQASLFAQMGFDGLFFGRLDYQDKEFRKQNKDMEMIWSASPNNLGNASWLFTGALYNGYNPPDGYCFDIFCEDDPINDDPKLSGYNLVEKVNNFINIAQDWAEPYDTGHVLMTMGSDFQYMAAHTWYKNLDKLIKYVNRKQITNSSRVNLLYSTPSCYLQEVNKSKRPLSVKKDDFFPYASDPHAFWTGYFSSRPTLKYFVQKANNFLQVCKQLAVGAFNGHPPQKIVDSVRDFSEPVGIAQHHDAVSGTAKQHVTDDYSLRLTVGMKSCESVVDKAFRKLQHASLNEVQAESNEFPRSFSNGLSTTYEFCQLLNISVCTASETMSDFVVSVYNPLARDLQNAYIRIPVSSPLWDVQGQSGLISSQIVNIPQPVLGIPGRRSKALYELVFSVDSLPGLSLSNFQIRKNTTEHVHSLKIKSQLKAIKKGGRVIHSSASNLAAANLREDFMIKNSNGLAIVFDSITGLLKSVIKGSVEVPVEQNFYFYLGMAGDNSKFEKRASGAYIFRPNTTGSQPSPITERVFSYQVYKGSHVTEVHQVFTEWISQVIRLYDKTDLVEFEWMIGPVPVEDNYGKEIITRYSTDIPTKGVFFTDANGRQLKHENVSGNYYPVNSRMVISSNEDLSQDQLSLVVLNDRAQGGTSMNDGEIELMLHRRLLFDDAFGVGEPLNETAYGTGLVARGKHWLLLAGEGTGVPISKHREAAQNIFMDKIMGFADVSLLQHNEYSFMRNAVSTRNPDLSARNTMVSGLVQVLPTNVHLLTLEPVSPTQFLLRLEHFYEKREDPVNSEPVTISLEALKQALPSVKSIMETTLGGNQWIEDLKRFEWIPRTVQENANEHVSVVQGAIVLHPMEIKTFLVNT</sequence>
<dbReference type="FunFam" id="1.20.1270.50:FF:000002">
    <property type="entry name" value="Alpha-mannosidase"/>
    <property type="match status" value="1"/>
</dbReference>
<comment type="catalytic activity">
    <reaction evidence="1">
        <text>Hydrolysis of terminal, non-reducing alpha-D-mannose residues in alpha-D-mannosides.</text>
        <dbReference type="EC" id="3.2.1.24"/>
    </reaction>
</comment>
<keyword evidence="7" id="KW-1015">Disulfide bond</keyword>
<name>A0A1D2N6K1_ORCCI</name>
<dbReference type="EMBL" id="LJIJ01000182">
    <property type="protein sequence ID" value="ODN00899.1"/>
    <property type="molecule type" value="Genomic_DNA"/>
</dbReference>
<dbReference type="Gene3D" id="2.70.98.30">
    <property type="entry name" value="Golgi alpha-mannosidase II, domain 4"/>
    <property type="match status" value="1"/>
</dbReference>
<dbReference type="GO" id="GO:0005764">
    <property type="term" value="C:lysosome"/>
    <property type="evidence" value="ECO:0007669"/>
    <property type="project" value="TreeGrafter"/>
</dbReference>
<gene>
    <name evidence="12" type="ORF">Ocin01_05781</name>
</gene>
<evidence type="ECO:0000256" key="10">
    <source>
        <dbReference type="RuleBase" id="RU361199"/>
    </source>
</evidence>
<dbReference type="GO" id="GO:0004559">
    <property type="term" value="F:alpha-mannosidase activity"/>
    <property type="evidence" value="ECO:0007669"/>
    <property type="project" value="UniProtKB-EC"/>
</dbReference>
<keyword evidence="5 10" id="KW-0378">Hydrolase</keyword>
<dbReference type="InterPro" id="IPR050843">
    <property type="entry name" value="Glycosyl_Hydrlase_38"/>
</dbReference>
<dbReference type="Gene3D" id="1.20.1270.50">
    <property type="entry name" value="Glycoside hydrolase family 38, central domain"/>
    <property type="match status" value="2"/>
</dbReference>
<dbReference type="CDD" id="cd10810">
    <property type="entry name" value="GH38N_AMII_LAM_like"/>
    <property type="match status" value="1"/>
</dbReference>
<dbReference type="Pfam" id="PF17677">
    <property type="entry name" value="Glyco_hydro38C2"/>
    <property type="match status" value="1"/>
</dbReference>
<evidence type="ECO:0000256" key="1">
    <source>
        <dbReference type="ARBA" id="ARBA00000365"/>
    </source>
</evidence>
<dbReference type="SUPFAM" id="SSF88688">
    <property type="entry name" value="Families 57/38 glycoside transferase middle domain"/>
    <property type="match status" value="1"/>
</dbReference>
<evidence type="ECO:0000256" key="7">
    <source>
        <dbReference type="ARBA" id="ARBA00023157"/>
    </source>
</evidence>
<dbReference type="InterPro" id="IPR011013">
    <property type="entry name" value="Gal_mutarotase_sf_dom"/>
</dbReference>
<dbReference type="Gene3D" id="2.60.40.1360">
    <property type="match status" value="1"/>
</dbReference>
<keyword evidence="8" id="KW-0325">Glycoprotein</keyword>
<dbReference type="AlphaFoldDB" id="A0A1D2N6K1"/>
<dbReference type="GO" id="GO:0046872">
    <property type="term" value="F:metal ion binding"/>
    <property type="evidence" value="ECO:0007669"/>
    <property type="project" value="UniProtKB-KW"/>
</dbReference>
<evidence type="ECO:0000313" key="12">
    <source>
        <dbReference type="EMBL" id="ODN00899.1"/>
    </source>
</evidence>
<dbReference type="GO" id="GO:0030246">
    <property type="term" value="F:carbohydrate binding"/>
    <property type="evidence" value="ECO:0007669"/>
    <property type="project" value="InterPro"/>
</dbReference>
<evidence type="ECO:0000256" key="3">
    <source>
        <dbReference type="ARBA" id="ARBA00012752"/>
    </source>
</evidence>
<dbReference type="InterPro" id="IPR011682">
    <property type="entry name" value="Glyco_hydro_38_C"/>
</dbReference>
<dbReference type="InterPro" id="IPR011330">
    <property type="entry name" value="Glyco_hydro/deAcase_b/a-brl"/>
</dbReference>
<dbReference type="Gene3D" id="2.60.40.1180">
    <property type="entry name" value="Golgi alpha-mannosidase II"/>
    <property type="match status" value="1"/>
</dbReference>
<evidence type="ECO:0000313" key="13">
    <source>
        <dbReference type="Proteomes" id="UP000094527"/>
    </source>
</evidence>
<dbReference type="PANTHER" id="PTHR11607">
    <property type="entry name" value="ALPHA-MANNOSIDASE"/>
    <property type="match status" value="1"/>
</dbReference>
<evidence type="ECO:0000256" key="2">
    <source>
        <dbReference type="ARBA" id="ARBA00009792"/>
    </source>
</evidence>
<dbReference type="SUPFAM" id="SSF88713">
    <property type="entry name" value="Glycoside hydrolase/deacetylase"/>
    <property type="match status" value="1"/>
</dbReference>
<dbReference type="InterPro" id="IPR037094">
    <property type="entry name" value="Glyco_hydro_38_cen_sf"/>
</dbReference>
<keyword evidence="13" id="KW-1185">Reference proteome</keyword>
<keyword evidence="9 10" id="KW-0326">Glycosidase</keyword>
<dbReference type="SUPFAM" id="SSF74650">
    <property type="entry name" value="Galactose mutarotase-like"/>
    <property type="match status" value="1"/>
</dbReference>
<comment type="cofactor">
    <cofactor evidence="10">
        <name>Zn(2+)</name>
        <dbReference type="ChEBI" id="CHEBI:29105"/>
    </cofactor>
    <text evidence="10">Binds 1 zinc ion per subunit.</text>
</comment>
<reference evidence="12 13" key="1">
    <citation type="journal article" date="2016" name="Genome Biol. Evol.">
        <title>Gene Family Evolution Reflects Adaptation to Soil Environmental Stressors in the Genome of the Collembolan Orchesella cincta.</title>
        <authorList>
            <person name="Faddeeva-Vakhrusheva A."/>
            <person name="Derks M.F."/>
            <person name="Anvar S.Y."/>
            <person name="Agamennone V."/>
            <person name="Suring W."/>
            <person name="Smit S."/>
            <person name="van Straalen N.M."/>
            <person name="Roelofs D."/>
        </authorList>
    </citation>
    <scope>NUCLEOTIDE SEQUENCE [LARGE SCALE GENOMIC DNA]</scope>
    <source>
        <tissue evidence="12">Mixed pool</tissue>
    </source>
</reference>